<dbReference type="Pfam" id="PF06580">
    <property type="entry name" value="His_kinase"/>
    <property type="match status" value="1"/>
</dbReference>
<dbReference type="GO" id="GO:0016020">
    <property type="term" value="C:membrane"/>
    <property type="evidence" value="ECO:0007669"/>
    <property type="project" value="UniProtKB-SubCell"/>
</dbReference>
<keyword evidence="7" id="KW-1185">Reference proteome</keyword>
<evidence type="ECO:0000259" key="5">
    <source>
        <dbReference type="PROSITE" id="PS50885"/>
    </source>
</evidence>
<dbReference type="Pfam" id="PF00672">
    <property type="entry name" value="HAMP"/>
    <property type="match status" value="1"/>
</dbReference>
<dbReference type="SUPFAM" id="SSF158472">
    <property type="entry name" value="HAMP domain-like"/>
    <property type="match status" value="1"/>
</dbReference>
<reference evidence="7" key="1">
    <citation type="submission" date="2016-10" db="EMBL/GenBank/DDBJ databases">
        <authorList>
            <person name="Varghese N."/>
            <person name="Submissions S."/>
        </authorList>
    </citation>
    <scope>NUCLEOTIDE SEQUENCE [LARGE SCALE GENOMIC DNA]</scope>
    <source>
        <strain evidence="7">P18</strain>
    </source>
</reference>
<dbReference type="EMBL" id="FOXO01000031">
    <property type="protein sequence ID" value="SFQ30552.1"/>
    <property type="molecule type" value="Genomic_DNA"/>
</dbReference>
<dbReference type="InterPro" id="IPR036890">
    <property type="entry name" value="HATPase_C_sf"/>
</dbReference>
<evidence type="ECO:0000256" key="3">
    <source>
        <dbReference type="ARBA" id="ARBA00022679"/>
    </source>
</evidence>
<dbReference type="Proteomes" id="UP000182624">
    <property type="component" value="Unassembled WGS sequence"/>
</dbReference>
<keyword evidence="2" id="KW-0597">Phosphoprotein</keyword>
<dbReference type="PANTHER" id="PTHR34220:SF7">
    <property type="entry name" value="SENSOR HISTIDINE KINASE YPDA"/>
    <property type="match status" value="1"/>
</dbReference>
<keyword evidence="6" id="KW-0418">Kinase</keyword>
<dbReference type="Gene3D" id="3.30.565.10">
    <property type="entry name" value="Histidine kinase-like ATPase, C-terminal domain"/>
    <property type="match status" value="1"/>
</dbReference>
<dbReference type="RefSeq" id="WP_074891032.1">
    <property type="nucleotide sequence ID" value="NZ_FOXO01000031.1"/>
</dbReference>
<keyword evidence="4" id="KW-0812">Transmembrane</keyword>
<comment type="subcellular location">
    <subcellularLocation>
        <location evidence="1">Membrane</location>
    </subcellularLocation>
</comment>
<feature type="transmembrane region" description="Helical" evidence="4">
    <location>
        <begin position="303"/>
        <end position="321"/>
    </location>
</feature>
<dbReference type="InterPro" id="IPR010559">
    <property type="entry name" value="Sig_transdc_His_kin_internal"/>
</dbReference>
<accession>A0A1I5XEZ9</accession>
<evidence type="ECO:0000313" key="6">
    <source>
        <dbReference type="EMBL" id="SFQ30552.1"/>
    </source>
</evidence>
<gene>
    <name evidence="6" type="ORF">SAMN04487928_13130</name>
</gene>
<evidence type="ECO:0000313" key="7">
    <source>
        <dbReference type="Proteomes" id="UP000182624"/>
    </source>
</evidence>
<dbReference type="PROSITE" id="PS50885">
    <property type="entry name" value="HAMP"/>
    <property type="match status" value="1"/>
</dbReference>
<name>A0A1I5XEZ9_9FIRM</name>
<evidence type="ECO:0000256" key="4">
    <source>
        <dbReference type="SAM" id="Phobius"/>
    </source>
</evidence>
<dbReference type="PANTHER" id="PTHR34220">
    <property type="entry name" value="SENSOR HISTIDINE KINASE YPDA"/>
    <property type="match status" value="1"/>
</dbReference>
<dbReference type="GO" id="GO:0000155">
    <property type="term" value="F:phosphorelay sensor kinase activity"/>
    <property type="evidence" value="ECO:0007669"/>
    <property type="project" value="InterPro"/>
</dbReference>
<dbReference type="AlphaFoldDB" id="A0A1I5XEZ9"/>
<organism evidence="6 7">
    <name type="scientific">Butyrivibrio proteoclasticus</name>
    <dbReference type="NCBI Taxonomy" id="43305"/>
    <lineage>
        <taxon>Bacteria</taxon>
        <taxon>Bacillati</taxon>
        <taxon>Bacillota</taxon>
        <taxon>Clostridia</taxon>
        <taxon>Lachnospirales</taxon>
        <taxon>Lachnospiraceae</taxon>
        <taxon>Butyrivibrio</taxon>
    </lineage>
</organism>
<feature type="transmembrane region" description="Helical" evidence="4">
    <location>
        <begin position="16"/>
        <end position="39"/>
    </location>
</feature>
<evidence type="ECO:0000256" key="1">
    <source>
        <dbReference type="ARBA" id="ARBA00004370"/>
    </source>
</evidence>
<protein>
    <submittedName>
        <fullName evidence="6">Two-component system, sensor histidine kinase YesM</fullName>
    </submittedName>
</protein>
<dbReference type="InterPro" id="IPR003660">
    <property type="entry name" value="HAMP_dom"/>
</dbReference>
<proteinExistence type="predicted"/>
<evidence type="ECO:0000256" key="2">
    <source>
        <dbReference type="ARBA" id="ARBA00022553"/>
    </source>
</evidence>
<keyword evidence="4" id="KW-0472">Membrane</keyword>
<dbReference type="SMART" id="SM00304">
    <property type="entry name" value="HAMP"/>
    <property type="match status" value="1"/>
</dbReference>
<sequence>MKQKFQDQPLFKKISIYLFGITVILISLITFFSLFIYAARTNKWFIQESDSLASNASYSLAMHYEVITRRFVSIFGNEDFATLLKREQNEENTLKLQQKDLQSYLADLQVSDYIIDSVMATSTKTGNIFSYNWSATLAENALLTSDDLSQIKGITWLSKRSSPLHKSTLTIPIVYPLSTDYKDYVTITNNIDYTDIFVIVYLDYAKLSSAITNQDLDQRATESSEFFLFSTDNVILNPPEDADYMLTVNEKLSKLSDITTSVSNVSGDDYWYYSPVNNSRLFLLYHTRPASFLSAIGITSNTFVLFGILIVMILGIVSVLMSRFISRPIQIQAGIVKEIEQGTYNVKREFKTNDEIGQLNKAINQMYDTIQSQIEQIKKEESEKYVAQMLRTSEQVNPHFLYNTLDAIQSEVRKGNSETAADLIQYLSEYMRIGLSYGDDFIAIPQEIQHANAYIHLMEKRFGKDINFIYQVSPELSTFKIPKTILQPLLENSIRHGFGIDSEGIPVQLPTLEVNILSDRENLTIEVADNGSGFDIEKTAAIMINGKDDQQRHIGLHNVYYRFITTYGKENIDILLDSIPYYRNSIKIVLKSYRNSNYLKGTV</sequence>
<dbReference type="InterPro" id="IPR050640">
    <property type="entry name" value="Bact_2-comp_sensor_kinase"/>
</dbReference>
<keyword evidence="4" id="KW-1133">Transmembrane helix</keyword>
<dbReference type="OrthoDB" id="9809348at2"/>
<feature type="domain" description="HAMP" evidence="5">
    <location>
        <begin position="323"/>
        <end position="375"/>
    </location>
</feature>
<dbReference type="CDD" id="cd06225">
    <property type="entry name" value="HAMP"/>
    <property type="match status" value="1"/>
</dbReference>
<dbReference type="Gene3D" id="6.10.340.10">
    <property type="match status" value="1"/>
</dbReference>
<dbReference type="SUPFAM" id="SSF55874">
    <property type="entry name" value="ATPase domain of HSP90 chaperone/DNA topoisomerase II/histidine kinase"/>
    <property type="match status" value="1"/>
</dbReference>
<keyword evidence="3" id="KW-0808">Transferase</keyword>